<dbReference type="PANTHER" id="PTHR10566:SF113">
    <property type="entry name" value="PROTEIN ACTIVITY OF BC1 COMPLEX KINASE 7, CHLOROPLASTIC"/>
    <property type="match status" value="1"/>
</dbReference>
<evidence type="ECO:0000313" key="5">
    <source>
        <dbReference type="Proteomes" id="UP000002026"/>
    </source>
</evidence>
<protein>
    <submittedName>
        <fullName evidence="4">Predicted unusual protein kinase</fullName>
    </submittedName>
</protein>
<dbReference type="Gene3D" id="3.30.200.20">
    <property type="entry name" value="Phosphorylase Kinase, domain 1"/>
    <property type="match status" value="1"/>
</dbReference>
<dbReference type="SUPFAM" id="SSF56112">
    <property type="entry name" value="Protein kinase-like (PK-like)"/>
    <property type="match status" value="1"/>
</dbReference>
<dbReference type="Proteomes" id="UP000002026">
    <property type="component" value="Chromosome"/>
</dbReference>
<dbReference type="AlphaFoldDB" id="C7N4J7"/>
<evidence type="ECO:0000313" key="4">
    <source>
        <dbReference type="EMBL" id="ACV21832.1"/>
    </source>
</evidence>
<dbReference type="eggNOG" id="COG0661">
    <property type="taxonomic scope" value="Bacteria"/>
</dbReference>
<proteinExistence type="inferred from homology"/>
<dbReference type="EMBL" id="CP001684">
    <property type="protein sequence ID" value="ACV21832.1"/>
    <property type="molecule type" value="Genomic_DNA"/>
</dbReference>
<keyword evidence="4" id="KW-0418">Kinase</keyword>
<keyword evidence="4" id="KW-0808">Transferase</keyword>
<dbReference type="KEGG" id="shi:Shel_07760"/>
<keyword evidence="5" id="KW-1185">Reference proteome</keyword>
<name>C7N4J7_SLAHD</name>
<dbReference type="GO" id="GO:0016301">
    <property type="term" value="F:kinase activity"/>
    <property type="evidence" value="ECO:0007669"/>
    <property type="project" value="UniProtKB-KW"/>
</dbReference>
<keyword evidence="2" id="KW-0472">Membrane</keyword>
<evidence type="ECO:0000256" key="1">
    <source>
        <dbReference type="ARBA" id="ARBA00009670"/>
    </source>
</evidence>
<sequence length="614" mass="67967">MANAVDVARVLKAGAEDKTSSKRLVEIMGILRRAKVTHGITPERLVEIVEELGPTFIKMGQVLSSRSDMLPQEYCDALKSLRSNTTPEPFETIAERLNDALDGDYTKVFSEISETPLGSASIAQVHRAKLRKSGKQVAVKVLRSHVREDMLRDIELMRRGADLLDLTGVPGMGSMTDGIDFNAIIGELERTVRDEIDFEAESRNIIHLYNFIKRDKGITCPKVYVQYSSDTVLIMEFVEGISVEHVDALKACGYDLEEIGNRIAANYMRQMLEEGFYHADPHAANVIIRPANSFVTATDEAAGAAQDEGLEAAAVVKNRASDFEALRKRHPDAAVDYLLSLPENLVPQLGTGDPGEVVWIDCGMMGELSNHERTLFVDMMKAMTDGDSHRLTDLFIEWGSVSDAPGKRLDYGKLLQDLEHLVERYTRDSAESIALTPMLNDIMKILESAHVIMPQSFVTLIRGLATLQGMLITLSPDISIFKVVEEYLAGYTLRTLDVGKETEKRIRKALMSADRGLELPERIANVLDMVEKGRLKIDMDIPDASQPIGMIGPIADRLTLGIVTAGLFIGSSLIYSAGMNPQLFGIPVMGFFGYAGAMVLSIYIVVDMRRRPRR</sequence>
<dbReference type="PANTHER" id="PTHR10566">
    <property type="entry name" value="CHAPERONE-ACTIVITY OF BC1 COMPLEX CABC1 -RELATED"/>
    <property type="match status" value="1"/>
</dbReference>
<dbReference type="CDD" id="cd05121">
    <property type="entry name" value="ABC1_ADCK3-like"/>
    <property type="match status" value="1"/>
</dbReference>
<comment type="similarity">
    <text evidence="1">Belongs to the protein kinase superfamily. ADCK protein kinase family.</text>
</comment>
<dbReference type="STRING" id="471855.Shel_07760"/>
<organism evidence="4 5">
    <name type="scientific">Slackia heliotrinireducens (strain ATCC 29202 / DSM 20476 / NCTC 11029 / RHS 1)</name>
    <name type="common">Peptococcus heliotrinreducens</name>
    <dbReference type="NCBI Taxonomy" id="471855"/>
    <lineage>
        <taxon>Bacteria</taxon>
        <taxon>Bacillati</taxon>
        <taxon>Actinomycetota</taxon>
        <taxon>Coriobacteriia</taxon>
        <taxon>Eggerthellales</taxon>
        <taxon>Eggerthellaceae</taxon>
        <taxon>Slackia</taxon>
    </lineage>
</organism>
<dbReference type="Pfam" id="PF03109">
    <property type="entry name" value="ABC1"/>
    <property type="match status" value="1"/>
</dbReference>
<gene>
    <name evidence="4" type="ordered locus">Shel_07760</name>
</gene>
<dbReference type="RefSeq" id="WP_012797936.1">
    <property type="nucleotide sequence ID" value="NC_013165.1"/>
</dbReference>
<feature type="domain" description="ABC1 atypical kinase-like" evidence="3">
    <location>
        <begin position="81"/>
        <end position="295"/>
    </location>
</feature>
<evidence type="ECO:0000259" key="3">
    <source>
        <dbReference type="Pfam" id="PF03109"/>
    </source>
</evidence>
<dbReference type="InterPro" id="IPR011009">
    <property type="entry name" value="Kinase-like_dom_sf"/>
</dbReference>
<accession>C7N4J7</accession>
<feature type="transmembrane region" description="Helical" evidence="2">
    <location>
        <begin position="584"/>
        <end position="606"/>
    </location>
</feature>
<dbReference type="InterPro" id="IPR004147">
    <property type="entry name" value="ABC1_dom"/>
</dbReference>
<keyword evidence="2" id="KW-0812">Transmembrane</keyword>
<dbReference type="HOGENOM" id="CLU_006533_0_2_11"/>
<keyword evidence="2" id="KW-1133">Transmembrane helix</keyword>
<evidence type="ECO:0000256" key="2">
    <source>
        <dbReference type="SAM" id="Phobius"/>
    </source>
</evidence>
<reference evidence="4 5" key="1">
    <citation type="journal article" date="2009" name="Stand. Genomic Sci.">
        <title>Complete genome sequence of Slackia heliotrinireducens type strain (RHS 1).</title>
        <authorList>
            <person name="Pukall R."/>
            <person name="Lapidus A."/>
            <person name="Nolan M."/>
            <person name="Copeland A."/>
            <person name="Glavina Del Rio T."/>
            <person name="Lucas S."/>
            <person name="Chen F."/>
            <person name="Tice H."/>
            <person name="Cheng J.F."/>
            <person name="Chertkov O."/>
            <person name="Bruce D."/>
            <person name="Goodwin L."/>
            <person name="Kuske C."/>
            <person name="Brettin T."/>
            <person name="Detter J.C."/>
            <person name="Han C."/>
            <person name="Pitluck S."/>
            <person name="Pati A."/>
            <person name="Mavrommatis K."/>
            <person name="Ivanova N."/>
            <person name="Ovchinnikova G."/>
            <person name="Chen A."/>
            <person name="Palaniappan K."/>
            <person name="Schneider S."/>
            <person name="Rohde M."/>
            <person name="Chain P."/>
            <person name="D'haeseleer P."/>
            <person name="Goker M."/>
            <person name="Bristow J."/>
            <person name="Eisen J.A."/>
            <person name="Markowitz V."/>
            <person name="Kyrpides N.C."/>
            <person name="Klenk H.P."/>
            <person name="Hugenholtz P."/>
        </authorList>
    </citation>
    <scope>NUCLEOTIDE SEQUENCE [LARGE SCALE GENOMIC DNA]</scope>
    <source>
        <strain evidence="5">ATCC 29202 / DSM 20476 / NCTC 11029 / RHS 1</strain>
    </source>
</reference>
<dbReference type="InterPro" id="IPR050154">
    <property type="entry name" value="UbiB_kinase"/>
</dbReference>